<evidence type="ECO:0000313" key="1">
    <source>
        <dbReference type="EMBL" id="SOB52516.1"/>
    </source>
</evidence>
<comment type="caution">
    <text evidence="1">The sequence shown here is derived from an EMBL/GenBank/DDBJ whole genome shotgun (WGS) entry which is preliminary data.</text>
</comment>
<protein>
    <submittedName>
        <fullName evidence="1">Uncharacterized protein</fullName>
    </submittedName>
</protein>
<gene>
    <name evidence="1" type="ORF">PLUA15_230259</name>
</gene>
<dbReference type="RefSeq" id="WP_097191903.1">
    <property type="nucleotide sequence ID" value="NZ_OBKZ01000016.1"/>
</dbReference>
<organism evidence="1 2">
    <name type="scientific">Pseudomonas lundensis</name>
    <dbReference type="NCBI Taxonomy" id="86185"/>
    <lineage>
        <taxon>Bacteria</taxon>
        <taxon>Pseudomonadati</taxon>
        <taxon>Pseudomonadota</taxon>
        <taxon>Gammaproteobacteria</taxon>
        <taxon>Pseudomonadales</taxon>
        <taxon>Pseudomonadaceae</taxon>
        <taxon>Pseudomonas</taxon>
    </lineage>
</organism>
<evidence type="ECO:0000313" key="2">
    <source>
        <dbReference type="Proteomes" id="UP000219564"/>
    </source>
</evidence>
<dbReference type="Proteomes" id="UP000219564">
    <property type="component" value="Unassembled WGS sequence"/>
</dbReference>
<dbReference type="EMBL" id="OBKZ01000016">
    <property type="protein sequence ID" value="SOB52516.1"/>
    <property type="molecule type" value="Genomic_DNA"/>
</dbReference>
<sequence length="90" mass="10058">MTFLLKFEQAGEANVVNVTGIEDALAFVTHADRPLDNPTLHYVPRQTYCTLLPGLSVDCVAQELDSQWEWAADDPLRINPTLKPKYQGCP</sequence>
<proteinExistence type="predicted"/>
<reference evidence="1 2" key="1">
    <citation type="submission" date="2017-08" db="EMBL/GenBank/DDBJ databases">
        <authorList>
            <person name="Chaillou S."/>
        </authorList>
    </citation>
    <scope>NUCLEOTIDE SEQUENCE [LARGE SCALE GENOMIC DNA]</scope>
    <source>
        <strain evidence="1 2">MFPA15A1205</strain>
    </source>
</reference>
<accession>A0AAX2H6S1</accession>
<dbReference type="AlphaFoldDB" id="A0AAX2H6S1"/>
<name>A0AAX2H6S1_9PSED</name>